<dbReference type="AlphaFoldDB" id="A0A4R1NIZ5"/>
<evidence type="ECO:0000313" key="4">
    <source>
        <dbReference type="EMBL" id="TCL04150.1"/>
    </source>
</evidence>
<dbReference type="InterPro" id="IPR038177">
    <property type="entry name" value="IAT_beta_sf"/>
</dbReference>
<comment type="caution">
    <text evidence="4">The sequence shown here is derived from an EMBL/GenBank/DDBJ whole genome shotgun (WGS) entry which is preliminary data.</text>
</comment>
<dbReference type="GO" id="GO:0009279">
    <property type="term" value="C:cell outer membrane"/>
    <property type="evidence" value="ECO:0007669"/>
    <property type="project" value="TreeGrafter"/>
</dbReference>
<comment type="similarity">
    <text evidence="1">Belongs to the intimin/invasin family.</text>
</comment>
<evidence type="ECO:0000256" key="2">
    <source>
        <dbReference type="SAM" id="Phobius"/>
    </source>
</evidence>
<evidence type="ECO:0000313" key="5">
    <source>
        <dbReference type="Proteomes" id="UP000294555"/>
    </source>
</evidence>
<dbReference type="PRINTS" id="PR01369">
    <property type="entry name" value="INTIMIN"/>
</dbReference>
<protein>
    <submittedName>
        <fullName evidence="4">Inverse autotransporter-like protein with beta domain</fullName>
    </submittedName>
</protein>
<keyword evidence="5" id="KW-1185">Reference proteome</keyword>
<keyword evidence="2" id="KW-1133">Transmembrane helix</keyword>
<accession>A0A4R1NIZ5</accession>
<dbReference type="PANTHER" id="PTHR39576">
    <property type="entry name" value="ATTACHING AND EFFACING PROTEIN HOMOLOG-RELATED-RELATED"/>
    <property type="match status" value="1"/>
</dbReference>
<dbReference type="GO" id="GO:0007155">
    <property type="term" value="P:cell adhesion"/>
    <property type="evidence" value="ECO:0007669"/>
    <property type="project" value="InterPro"/>
</dbReference>
<organism evidence="4 5">
    <name type="scientific">Sodalis ligni</name>
    <dbReference type="NCBI Taxonomy" id="2697027"/>
    <lineage>
        <taxon>Bacteria</taxon>
        <taxon>Pseudomonadati</taxon>
        <taxon>Pseudomonadota</taxon>
        <taxon>Gammaproteobacteria</taxon>
        <taxon>Enterobacterales</taxon>
        <taxon>Bruguierivoracaceae</taxon>
        <taxon>Sodalis</taxon>
    </lineage>
</organism>
<dbReference type="Pfam" id="PF11924">
    <property type="entry name" value="IAT_beta"/>
    <property type="match status" value="1"/>
</dbReference>
<gene>
    <name evidence="4" type="ORF">EZJ58_2259</name>
</gene>
<dbReference type="EMBL" id="SJOI01000001">
    <property type="protein sequence ID" value="TCL04150.1"/>
    <property type="molecule type" value="Genomic_DNA"/>
</dbReference>
<feature type="domain" description="Inverse autotransporter beta-domain" evidence="3">
    <location>
        <begin position="110"/>
        <end position="351"/>
    </location>
</feature>
<sequence length="360" mass="40634">MELDKNILNVGNSGFFILGGVNMYRMTYDSADRSIENPHLGYAFLLYPLLHRGLYAWVIIAITVPFFLAASPKAAVVNNPAGANDSLTAGGEAFFDGDDKSANLVSFAQSARESSSQFGSARFQFNADDDFHLNGSSVDLLVPFDNRPNTMLFTQLSGRHRDSRNTLNLGAGARLFTNNWMFGLNSFFDNDFSGTNRRMSLGAELWTHYVKLSSNLYYRIKNWSHSPDLENFDERPAFGYDMRGDAYLPFFPQLGARMVFEKYYGDGVALFDKNKRLDSPRALIVGLNYTPIPLLTLAVEQRVGSGDQSEDRITLQINYRLGLSWREQFNPRGVASLRTLDVSRYDSVERNGDMVLDYRR</sequence>
<feature type="transmembrane region" description="Helical" evidence="2">
    <location>
        <begin position="44"/>
        <end position="68"/>
    </location>
</feature>
<dbReference type="InterPro" id="IPR051715">
    <property type="entry name" value="Intimin-Invasin_domain"/>
</dbReference>
<evidence type="ECO:0000256" key="1">
    <source>
        <dbReference type="ARBA" id="ARBA00010116"/>
    </source>
</evidence>
<proteinExistence type="inferred from homology"/>
<feature type="transmembrane region" description="Helical" evidence="2">
    <location>
        <begin position="6"/>
        <end position="24"/>
    </location>
</feature>
<dbReference type="InterPro" id="IPR024519">
    <property type="entry name" value="IAT_beta"/>
</dbReference>
<dbReference type="PANTHER" id="PTHR39576:SF2">
    <property type="entry name" value="ATTACHING AND EFFACING PROTEIN HOMOLOG-RELATED"/>
    <property type="match status" value="1"/>
</dbReference>
<dbReference type="Gene3D" id="2.40.160.160">
    <property type="entry name" value="Inverse autotransporter, beta-domain"/>
    <property type="match status" value="1"/>
</dbReference>
<evidence type="ECO:0000259" key="3">
    <source>
        <dbReference type="Pfam" id="PF11924"/>
    </source>
</evidence>
<dbReference type="FunFam" id="2.40.160.160:FF:000001">
    <property type="entry name" value="Intimin-like inverse autotransporter SinH"/>
    <property type="match status" value="1"/>
</dbReference>
<dbReference type="InterPro" id="IPR003535">
    <property type="entry name" value="Intimin/invasin_bac"/>
</dbReference>
<keyword evidence="2" id="KW-0812">Transmembrane</keyword>
<keyword evidence="2" id="KW-0472">Membrane</keyword>
<name>A0A4R1NIZ5_9GAMM</name>
<dbReference type="OrthoDB" id="8320584at2"/>
<reference evidence="4 5" key="1">
    <citation type="submission" date="2019-02" db="EMBL/GenBank/DDBJ databases">
        <title>Investigation of anaerobic lignin degradation for improved lignocellulosic biofuels.</title>
        <authorList>
            <person name="Deangelis K."/>
        </authorList>
    </citation>
    <scope>NUCLEOTIDE SEQUENCE [LARGE SCALE GENOMIC DNA]</scope>
    <source>
        <strain evidence="4 5">159R</strain>
    </source>
</reference>
<dbReference type="Proteomes" id="UP000294555">
    <property type="component" value="Unassembled WGS sequence"/>
</dbReference>